<proteinExistence type="predicted"/>
<keyword evidence="2" id="KW-1185">Reference proteome</keyword>
<name>A0ABP5G279_9ACTN</name>
<accession>A0ABP5G279</accession>
<gene>
    <name evidence="1" type="ORF">GCM10009839_44130</name>
</gene>
<evidence type="ECO:0000313" key="1">
    <source>
        <dbReference type="EMBL" id="GAA2037879.1"/>
    </source>
</evidence>
<reference evidence="2" key="1">
    <citation type="journal article" date="2019" name="Int. J. Syst. Evol. Microbiol.">
        <title>The Global Catalogue of Microorganisms (GCM) 10K type strain sequencing project: providing services to taxonomists for standard genome sequencing and annotation.</title>
        <authorList>
            <consortium name="The Broad Institute Genomics Platform"/>
            <consortium name="The Broad Institute Genome Sequencing Center for Infectious Disease"/>
            <person name="Wu L."/>
            <person name="Ma J."/>
        </authorList>
    </citation>
    <scope>NUCLEOTIDE SEQUENCE [LARGE SCALE GENOMIC DNA]</scope>
    <source>
        <strain evidence="2">JCM 16014</strain>
    </source>
</reference>
<dbReference type="SUPFAM" id="SSF51679">
    <property type="entry name" value="Bacterial luciferase-like"/>
    <property type="match status" value="1"/>
</dbReference>
<evidence type="ECO:0008006" key="3">
    <source>
        <dbReference type="Google" id="ProtNLM"/>
    </source>
</evidence>
<evidence type="ECO:0000313" key="2">
    <source>
        <dbReference type="Proteomes" id="UP001500751"/>
    </source>
</evidence>
<organism evidence="1 2">
    <name type="scientific">Catenulispora yoronensis</name>
    <dbReference type="NCBI Taxonomy" id="450799"/>
    <lineage>
        <taxon>Bacteria</taxon>
        <taxon>Bacillati</taxon>
        <taxon>Actinomycetota</taxon>
        <taxon>Actinomycetes</taxon>
        <taxon>Catenulisporales</taxon>
        <taxon>Catenulisporaceae</taxon>
        <taxon>Catenulispora</taxon>
    </lineage>
</organism>
<dbReference type="EMBL" id="BAAAQN010000025">
    <property type="protein sequence ID" value="GAA2037879.1"/>
    <property type="molecule type" value="Genomic_DNA"/>
</dbReference>
<comment type="caution">
    <text evidence="1">The sequence shown here is derived from an EMBL/GenBank/DDBJ whole genome shotgun (WGS) entry which is preliminary data.</text>
</comment>
<dbReference type="Proteomes" id="UP001500751">
    <property type="component" value="Unassembled WGS sequence"/>
</dbReference>
<dbReference type="InterPro" id="IPR036661">
    <property type="entry name" value="Luciferase-like_sf"/>
</dbReference>
<sequence>MTPWRTVSVIVPPHTENFGSGRRLPAPEYLDRLTAHLAAAARAGAVGAFAYDFPAAIDPWLAAFDVLNGSVLQPIVAVRPHQEGAETVARRLLGLGYRFGRPTHVNLVSGATAAARAAGDGGDKAAARQRLGRFAADLRAELDRHADTAYTAGPSSPLLITPSSSTPGVVPVDLVLMMARPRPALAKEIARIREEQGVERVALLIGLLVRDTEEQAWEAAAELYPADRRKQLSTKMFMAQVVSSEHRAALAFGGDGTVQDERLWYGFPTFGLDAPKLVGSVAQARDWLAACAEIGVTDLIVDLPADPGEYARMRPLLTP</sequence>
<dbReference type="RefSeq" id="WP_344667519.1">
    <property type="nucleotide sequence ID" value="NZ_BAAAQN010000025.1"/>
</dbReference>
<dbReference type="Gene3D" id="3.20.20.30">
    <property type="entry name" value="Luciferase-like domain"/>
    <property type="match status" value="1"/>
</dbReference>
<protein>
    <recommendedName>
        <fullName evidence="3">Luciferase-like domain-containing protein</fullName>
    </recommendedName>
</protein>